<feature type="binding site" evidence="15">
    <location>
        <position position="259"/>
    </location>
    <ligand>
        <name>Mg(2+)</name>
        <dbReference type="ChEBI" id="CHEBI:18420"/>
        <label>1</label>
    </ligand>
</feature>
<dbReference type="AlphaFoldDB" id="A0A562S2K0"/>
<dbReference type="RefSeq" id="WP_144682292.1">
    <property type="nucleotide sequence ID" value="NZ_VLLC01000003.1"/>
</dbReference>
<dbReference type="PANTHER" id="PTHR23132:SF23">
    <property type="entry name" value="D-ALANINE--D-ALANINE LIGASE B"/>
    <property type="match status" value="1"/>
</dbReference>
<sequence length="314" mass="33884">MKKLNLALITGGSSNEREVALAGAAAVEAVLDPEVYSINRYDAATDIARIVQDKEKIDFAFLVVHGENGEDGRLQGLLDLLHIPYQGSGVLGSAMACNKPAAKQAFVCSGLTTPSWMTFDGFSPEIEAELIRKIGLPMVIKPAHGGSSLGMSIVHNKEDIQKACELCLSCGSSGIAEPCIRGREVTCAVWGNDPVEALPVIEIRPGREFQFFDYTAKYTPGATEEICPAPISEALTRKVQEAAILAHKSLYCEGYSRSDFILGDEELFILETNTLPGMTKTSLLPLAAKTAGISFAKLIDELIRLRLKKSPLQL</sequence>
<dbReference type="PANTHER" id="PTHR23132">
    <property type="entry name" value="D-ALANINE--D-ALANINE LIGASE"/>
    <property type="match status" value="1"/>
</dbReference>
<comment type="subcellular location">
    <subcellularLocation>
        <location evidence="2 13">Cytoplasm</location>
    </subcellularLocation>
</comment>
<dbReference type="Gene3D" id="3.30.1490.20">
    <property type="entry name" value="ATP-grasp fold, A domain"/>
    <property type="match status" value="1"/>
</dbReference>
<keyword evidence="6 13" id="KW-0436">Ligase</keyword>
<dbReference type="PIRSF" id="PIRSF039102">
    <property type="entry name" value="Ddl/VanB"/>
    <property type="match status" value="1"/>
</dbReference>
<dbReference type="EC" id="6.3.2.4" evidence="4 13"/>
<keyword evidence="5 13" id="KW-0963">Cytoplasm</keyword>
<dbReference type="UniPathway" id="UPA00219"/>
<dbReference type="SUPFAM" id="SSF52440">
    <property type="entry name" value="PreATP-grasp domain"/>
    <property type="match status" value="1"/>
</dbReference>
<evidence type="ECO:0000313" key="18">
    <source>
        <dbReference type="EMBL" id="TWI75607.1"/>
    </source>
</evidence>
<dbReference type="NCBIfam" id="TIGR01205">
    <property type="entry name" value="D_ala_D_alaTIGR"/>
    <property type="match status" value="1"/>
</dbReference>
<keyword evidence="11 13" id="KW-0961">Cell wall biogenesis/degradation</keyword>
<evidence type="ECO:0000256" key="10">
    <source>
        <dbReference type="ARBA" id="ARBA00022984"/>
    </source>
</evidence>
<reference evidence="18 19" key="1">
    <citation type="submission" date="2019-07" db="EMBL/GenBank/DDBJ databases">
        <title>Genome sequencing of 100 strains of the haloalkaliphilic chemolithoautotrophic sulfur-oxidizing bacterium Thioalkalivibrio.</title>
        <authorList>
            <person name="Muyzer G."/>
        </authorList>
    </citation>
    <scope>NUCLEOTIDE SEQUENCE [LARGE SCALE GENOMIC DNA]</scope>
    <source>
        <strain evidence="18 19">ASO4-4</strain>
    </source>
</reference>
<evidence type="ECO:0000313" key="19">
    <source>
        <dbReference type="Proteomes" id="UP000318307"/>
    </source>
</evidence>
<dbReference type="GO" id="GO:0005524">
    <property type="term" value="F:ATP binding"/>
    <property type="evidence" value="ECO:0007669"/>
    <property type="project" value="UniProtKB-UniRule"/>
</dbReference>
<feature type="active site" evidence="14">
    <location>
        <position position="16"/>
    </location>
</feature>
<dbReference type="GO" id="GO:0008716">
    <property type="term" value="F:D-alanine-D-alanine ligase activity"/>
    <property type="evidence" value="ECO:0007669"/>
    <property type="project" value="UniProtKB-UniRule"/>
</dbReference>
<feature type="active site" evidence="14">
    <location>
        <position position="282"/>
    </location>
</feature>
<comment type="cofactor">
    <cofactor evidence="1">
        <name>Mn(2+)</name>
        <dbReference type="ChEBI" id="CHEBI:29035"/>
    </cofactor>
</comment>
<dbReference type="NCBIfam" id="NF002378">
    <property type="entry name" value="PRK01372.1"/>
    <property type="match status" value="1"/>
</dbReference>
<evidence type="ECO:0000256" key="6">
    <source>
        <dbReference type="ARBA" id="ARBA00022598"/>
    </source>
</evidence>
<evidence type="ECO:0000259" key="17">
    <source>
        <dbReference type="PROSITE" id="PS50975"/>
    </source>
</evidence>
<comment type="similarity">
    <text evidence="3 13">Belongs to the D-alanine--D-alanine ligase family.</text>
</comment>
<dbReference type="InterPro" id="IPR000291">
    <property type="entry name" value="D-Ala_lig_Van_CS"/>
</dbReference>
<dbReference type="GO" id="GO:0009252">
    <property type="term" value="P:peptidoglycan biosynthetic process"/>
    <property type="evidence" value="ECO:0007669"/>
    <property type="project" value="UniProtKB-UniRule"/>
</dbReference>
<dbReference type="Pfam" id="PF07478">
    <property type="entry name" value="Dala_Dala_lig_C"/>
    <property type="match status" value="1"/>
</dbReference>
<evidence type="ECO:0000256" key="9">
    <source>
        <dbReference type="ARBA" id="ARBA00022960"/>
    </source>
</evidence>
<feature type="active site" evidence="14">
    <location>
        <position position="147"/>
    </location>
</feature>
<feature type="binding site" evidence="15">
    <location>
        <position position="271"/>
    </location>
    <ligand>
        <name>Mg(2+)</name>
        <dbReference type="ChEBI" id="CHEBI:18420"/>
        <label>2</label>
    </ligand>
</feature>
<gene>
    <name evidence="13" type="primary">ddl</name>
    <name evidence="18" type="ORF">LZ24_00655</name>
</gene>
<dbReference type="OrthoDB" id="9813261at2"/>
<evidence type="ECO:0000256" key="13">
    <source>
        <dbReference type="HAMAP-Rule" id="MF_00047"/>
    </source>
</evidence>
<dbReference type="HAMAP" id="MF_00047">
    <property type="entry name" value="Dala_Dala_lig"/>
    <property type="match status" value="1"/>
</dbReference>
<organism evidence="18 19">
    <name type="scientific">Desulfobotulus alkaliphilus</name>
    <dbReference type="NCBI Taxonomy" id="622671"/>
    <lineage>
        <taxon>Bacteria</taxon>
        <taxon>Pseudomonadati</taxon>
        <taxon>Thermodesulfobacteriota</taxon>
        <taxon>Desulfobacteria</taxon>
        <taxon>Desulfobacterales</taxon>
        <taxon>Desulfobacteraceae</taxon>
        <taxon>Desulfobotulus</taxon>
    </lineage>
</organism>
<dbReference type="SUPFAM" id="SSF56059">
    <property type="entry name" value="Glutathione synthetase ATP-binding domain-like"/>
    <property type="match status" value="1"/>
</dbReference>
<evidence type="ECO:0000256" key="14">
    <source>
        <dbReference type="PIRSR" id="PIRSR039102-1"/>
    </source>
</evidence>
<comment type="catalytic activity">
    <reaction evidence="12 13">
        <text>2 D-alanine + ATP = D-alanyl-D-alanine + ADP + phosphate + H(+)</text>
        <dbReference type="Rhea" id="RHEA:11224"/>
        <dbReference type="ChEBI" id="CHEBI:15378"/>
        <dbReference type="ChEBI" id="CHEBI:30616"/>
        <dbReference type="ChEBI" id="CHEBI:43474"/>
        <dbReference type="ChEBI" id="CHEBI:57416"/>
        <dbReference type="ChEBI" id="CHEBI:57822"/>
        <dbReference type="ChEBI" id="CHEBI:456216"/>
        <dbReference type="EC" id="6.3.2.4"/>
    </reaction>
</comment>
<protein>
    <recommendedName>
        <fullName evidence="4 13">D-alanine--D-alanine ligase</fullName>
        <ecNumber evidence="4 13">6.3.2.4</ecNumber>
    </recommendedName>
    <alternativeName>
        <fullName evidence="13">D-Ala-D-Ala ligase</fullName>
    </alternativeName>
    <alternativeName>
        <fullName evidence="13">D-alanylalanine synthetase</fullName>
    </alternativeName>
</protein>
<comment type="pathway">
    <text evidence="13">Cell wall biogenesis; peptidoglycan biosynthesis.</text>
</comment>
<evidence type="ECO:0000256" key="2">
    <source>
        <dbReference type="ARBA" id="ARBA00004496"/>
    </source>
</evidence>
<feature type="binding site" evidence="15">
    <location>
        <position position="273"/>
    </location>
    <ligand>
        <name>Mg(2+)</name>
        <dbReference type="ChEBI" id="CHEBI:18420"/>
        <label>2</label>
    </ligand>
</feature>
<accession>A0A562S2K0</accession>
<dbReference type="InterPro" id="IPR011127">
    <property type="entry name" value="Dala_Dala_lig_N"/>
</dbReference>
<comment type="cofactor">
    <cofactor evidence="15">
        <name>Mg(2+)</name>
        <dbReference type="ChEBI" id="CHEBI:18420"/>
    </cofactor>
    <cofactor evidence="15">
        <name>Mn(2+)</name>
        <dbReference type="ChEBI" id="CHEBI:29035"/>
    </cofactor>
    <text evidence="15">Binds 2 magnesium or manganese ions per subunit.</text>
</comment>
<comment type="function">
    <text evidence="13">Cell wall formation.</text>
</comment>
<evidence type="ECO:0000256" key="7">
    <source>
        <dbReference type="ARBA" id="ARBA00022741"/>
    </source>
</evidence>
<keyword evidence="15" id="KW-0479">Metal-binding</keyword>
<evidence type="ECO:0000256" key="12">
    <source>
        <dbReference type="ARBA" id="ARBA00047614"/>
    </source>
</evidence>
<feature type="domain" description="ATP-grasp" evidence="17">
    <location>
        <begin position="103"/>
        <end position="304"/>
    </location>
</feature>
<keyword evidence="9 13" id="KW-0133">Cell shape</keyword>
<dbReference type="InterPro" id="IPR011761">
    <property type="entry name" value="ATP-grasp"/>
</dbReference>
<dbReference type="GO" id="GO:0008360">
    <property type="term" value="P:regulation of cell shape"/>
    <property type="evidence" value="ECO:0007669"/>
    <property type="project" value="UniProtKB-KW"/>
</dbReference>
<evidence type="ECO:0000256" key="3">
    <source>
        <dbReference type="ARBA" id="ARBA00010871"/>
    </source>
</evidence>
<dbReference type="InterPro" id="IPR013815">
    <property type="entry name" value="ATP_grasp_subdomain_1"/>
</dbReference>
<dbReference type="Proteomes" id="UP000318307">
    <property type="component" value="Unassembled WGS sequence"/>
</dbReference>
<dbReference type="InterPro" id="IPR016185">
    <property type="entry name" value="PreATP-grasp_dom_sf"/>
</dbReference>
<dbReference type="PROSITE" id="PS00843">
    <property type="entry name" value="DALA_DALA_LIGASE_1"/>
    <property type="match status" value="1"/>
</dbReference>
<evidence type="ECO:0000256" key="15">
    <source>
        <dbReference type="PIRSR" id="PIRSR039102-3"/>
    </source>
</evidence>
<dbReference type="PROSITE" id="PS00844">
    <property type="entry name" value="DALA_DALA_LIGASE_2"/>
    <property type="match status" value="1"/>
</dbReference>
<keyword evidence="15" id="KW-0464">Manganese</keyword>
<proteinExistence type="inferred from homology"/>
<dbReference type="Gene3D" id="3.40.50.20">
    <property type="match status" value="1"/>
</dbReference>
<evidence type="ECO:0000256" key="16">
    <source>
        <dbReference type="PROSITE-ProRule" id="PRU00409"/>
    </source>
</evidence>
<dbReference type="GO" id="GO:0071555">
    <property type="term" value="P:cell wall organization"/>
    <property type="evidence" value="ECO:0007669"/>
    <property type="project" value="UniProtKB-KW"/>
</dbReference>
<keyword evidence="8 16" id="KW-0067">ATP-binding</keyword>
<keyword evidence="10 13" id="KW-0573">Peptidoglycan synthesis</keyword>
<keyword evidence="19" id="KW-1185">Reference proteome</keyword>
<evidence type="ECO:0000256" key="11">
    <source>
        <dbReference type="ARBA" id="ARBA00023316"/>
    </source>
</evidence>
<dbReference type="Pfam" id="PF01820">
    <property type="entry name" value="Dala_Dala_lig_N"/>
    <property type="match status" value="1"/>
</dbReference>
<dbReference type="GO" id="GO:0005737">
    <property type="term" value="C:cytoplasm"/>
    <property type="evidence" value="ECO:0007669"/>
    <property type="project" value="UniProtKB-SubCell"/>
</dbReference>
<evidence type="ECO:0000256" key="1">
    <source>
        <dbReference type="ARBA" id="ARBA00001936"/>
    </source>
</evidence>
<evidence type="ECO:0000256" key="4">
    <source>
        <dbReference type="ARBA" id="ARBA00012216"/>
    </source>
</evidence>
<keyword evidence="15" id="KW-0460">Magnesium</keyword>
<feature type="binding site" evidence="15">
    <location>
        <position position="271"/>
    </location>
    <ligand>
        <name>Mg(2+)</name>
        <dbReference type="ChEBI" id="CHEBI:18420"/>
        <label>1</label>
    </ligand>
</feature>
<dbReference type="PROSITE" id="PS50975">
    <property type="entry name" value="ATP_GRASP"/>
    <property type="match status" value="1"/>
</dbReference>
<dbReference type="InterPro" id="IPR005905">
    <property type="entry name" value="D_ala_D_ala"/>
</dbReference>
<dbReference type="Gene3D" id="3.30.470.20">
    <property type="entry name" value="ATP-grasp fold, B domain"/>
    <property type="match status" value="1"/>
</dbReference>
<dbReference type="GO" id="GO:0046872">
    <property type="term" value="F:metal ion binding"/>
    <property type="evidence" value="ECO:0007669"/>
    <property type="project" value="UniProtKB-KW"/>
</dbReference>
<dbReference type="InterPro" id="IPR011095">
    <property type="entry name" value="Dala_Dala_lig_C"/>
</dbReference>
<comment type="caution">
    <text evidence="18">The sequence shown here is derived from an EMBL/GenBank/DDBJ whole genome shotgun (WGS) entry which is preliminary data.</text>
</comment>
<keyword evidence="7 16" id="KW-0547">Nucleotide-binding</keyword>
<evidence type="ECO:0000256" key="8">
    <source>
        <dbReference type="ARBA" id="ARBA00022840"/>
    </source>
</evidence>
<dbReference type="EMBL" id="VLLC01000003">
    <property type="protein sequence ID" value="TWI75607.1"/>
    <property type="molecule type" value="Genomic_DNA"/>
</dbReference>
<name>A0A562S2K0_9BACT</name>
<evidence type="ECO:0000256" key="5">
    <source>
        <dbReference type="ARBA" id="ARBA00022490"/>
    </source>
</evidence>